<evidence type="ECO:0000313" key="2">
    <source>
        <dbReference type="Proteomes" id="UP000276133"/>
    </source>
</evidence>
<dbReference type="AlphaFoldDB" id="A0A3M7S1Y4"/>
<evidence type="ECO:0000313" key="1">
    <source>
        <dbReference type="EMBL" id="RNA29625.1"/>
    </source>
</evidence>
<name>A0A3M7S1Y4_BRAPC</name>
<protein>
    <submittedName>
        <fullName evidence="1">Uncharacterized protein</fullName>
    </submittedName>
</protein>
<dbReference type="EMBL" id="REGN01002184">
    <property type="protein sequence ID" value="RNA29625.1"/>
    <property type="molecule type" value="Genomic_DNA"/>
</dbReference>
<keyword evidence="2" id="KW-1185">Reference proteome</keyword>
<reference evidence="1 2" key="1">
    <citation type="journal article" date="2018" name="Sci. Rep.">
        <title>Genomic signatures of local adaptation to the degree of environmental predictability in rotifers.</title>
        <authorList>
            <person name="Franch-Gras L."/>
            <person name="Hahn C."/>
            <person name="Garcia-Roger E.M."/>
            <person name="Carmona M.J."/>
            <person name="Serra M."/>
            <person name="Gomez A."/>
        </authorList>
    </citation>
    <scope>NUCLEOTIDE SEQUENCE [LARGE SCALE GENOMIC DNA]</scope>
    <source>
        <strain evidence="1">HYR1</strain>
    </source>
</reference>
<sequence>MRSVYRSPIGAKFFDILVGFLGIVQLGHVQIHGFHDAGHIVQKWRARVEPVSGYVFEFFVAGQVVGMSVEQESECAGAGLFKAAALNTSLGVKDMYGFCLGAAGSGPASPLSPADFAAPFVFASLASFEDAQPILNIICISKKKYYRLKVMITKKGFLSLAASLGDAVNFLKEPSIKFVTFELEIN</sequence>
<accession>A0A3M7S1Y4</accession>
<organism evidence="1 2">
    <name type="scientific">Brachionus plicatilis</name>
    <name type="common">Marine rotifer</name>
    <name type="synonym">Brachionus muelleri</name>
    <dbReference type="NCBI Taxonomy" id="10195"/>
    <lineage>
        <taxon>Eukaryota</taxon>
        <taxon>Metazoa</taxon>
        <taxon>Spiralia</taxon>
        <taxon>Gnathifera</taxon>
        <taxon>Rotifera</taxon>
        <taxon>Eurotatoria</taxon>
        <taxon>Monogononta</taxon>
        <taxon>Pseudotrocha</taxon>
        <taxon>Ploima</taxon>
        <taxon>Brachionidae</taxon>
        <taxon>Brachionus</taxon>
    </lineage>
</organism>
<dbReference type="Proteomes" id="UP000276133">
    <property type="component" value="Unassembled WGS sequence"/>
</dbReference>
<comment type="caution">
    <text evidence="1">The sequence shown here is derived from an EMBL/GenBank/DDBJ whole genome shotgun (WGS) entry which is preliminary data.</text>
</comment>
<gene>
    <name evidence="1" type="ORF">BpHYR1_054168</name>
</gene>
<proteinExistence type="predicted"/>